<dbReference type="Proteomes" id="UP000199400">
    <property type="component" value="Unassembled WGS sequence"/>
</dbReference>
<gene>
    <name evidence="4" type="ORF">SAMN02745121_06110</name>
</gene>
<dbReference type="Pfam" id="PF13948">
    <property type="entry name" value="DUF4215"/>
    <property type="match status" value="1"/>
</dbReference>
<keyword evidence="3" id="KW-1015">Disulfide bond</keyword>
<feature type="non-terminal residue" evidence="4">
    <location>
        <position position="1"/>
    </location>
</feature>
<name>A0A1I2EKQ4_9BACT</name>
<evidence type="ECO:0000256" key="2">
    <source>
        <dbReference type="ARBA" id="ARBA00022737"/>
    </source>
</evidence>
<keyword evidence="1" id="KW-0732">Signal</keyword>
<dbReference type="InterPro" id="IPR011936">
    <property type="entry name" value="Myxo_disulph_rpt"/>
</dbReference>
<dbReference type="GO" id="GO:0005615">
    <property type="term" value="C:extracellular space"/>
    <property type="evidence" value="ECO:0007669"/>
    <property type="project" value="TreeGrafter"/>
</dbReference>
<dbReference type="RefSeq" id="WP_143141050.1">
    <property type="nucleotide sequence ID" value="NZ_FOMX01000023.1"/>
</dbReference>
<dbReference type="EMBL" id="FOMX01000023">
    <property type="protein sequence ID" value="SFE93455.1"/>
    <property type="molecule type" value="Genomic_DNA"/>
</dbReference>
<dbReference type="GO" id="GO:0007166">
    <property type="term" value="P:cell surface receptor signaling pathway"/>
    <property type="evidence" value="ECO:0007669"/>
    <property type="project" value="TreeGrafter"/>
</dbReference>
<dbReference type="PANTHER" id="PTHR46130">
    <property type="entry name" value="LAMGL DOMAIN-CONTAINING PROTEIN"/>
    <property type="match status" value="1"/>
</dbReference>
<dbReference type="GO" id="GO:0006508">
    <property type="term" value="P:proteolysis"/>
    <property type="evidence" value="ECO:0007669"/>
    <property type="project" value="TreeGrafter"/>
</dbReference>
<dbReference type="NCBIfam" id="TIGR02232">
    <property type="entry name" value="myxo_disulf_rpt"/>
    <property type="match status" value="2"/>
</dbReference>
<keyword evidence="5" id="KW-1185">Reference proteome</keyword>
<sequence length="61" mass="6058">QPGEQCDDGNGQDGDGCTANCTLEGQPLCGDGIVQPQNGEQCDDGNAVDGDGCAVTCLLEG</sequence>
<evidence type="ECO:0000313" key="5">
    <source>
        <dbReference type="Proteomes" id="UP000199400"/>
    </source>
</evidence>
<accession>A0A1I2EKQ4</accession>
<evidence type="ECO:0000256" key="3">
    <source>
        <dbReference type="ARBA" id="ARBA00023157"/>
    </source>
</evidence>
<evidence type="ECO:0000313" key="4">
    <source>
        <dbReference type="EMBL" id="SFE93455.1"/>
    </source>
</evidence>
<dbReference type="GO" id="GO:0004222">
    <property type="term" value="F:metalloendopeptidase activity"/>
    <property type="evidence" value="ECO:0007669"/>
    <property type="project" value="TreeGrafter"/>
</dbReference>
<evidence type="ECO:0000256" key="1">
    <source>
        <dbReference type="ARBA" id="ARBA00022729"/>
    </source>
</evidence>
<dbReference type="PANTHER" id="PTHR46130:SF3">
    <property type="entry name" value="CHROMOSOME UNDETERMINED SCAFFOLD_33, WHOLE GENOME SHOTGUN SEQUENCE"/>
    <property type="match status" value="1"/>
</dbReference>
<reference evidence="5" key="1">
    <citation type="submission" date="2016-10" db="EMBL/GenBank/DDBJ databases">
        <authorList>
            <person name="Varghese N."/>
            <person name="Submissions S."/>
        </authorList>
    </citation>
    <scope>NUCLEOTIDE SEQUENCE [LARGE SCALE GENOMIC DNA]</scope>
    <source>
        <strain evidence="5">ATCC 25963</strain>
    </source>
</reference>
<proteinExistence type="predicted"/>
<keyword evidence="2" id="KW-0677">Repeat</keyword>
<organism evidence="4 5">
    <name type="scientific">Nannocystis exedens</name>
    <dbReference type="NCBI Taxonomy" id="54"/>
    <lineage>
        <taxon>Bacteria</taxon>
        <taxon>Pseudomonadati</taxon>
        <taxon>Myxococcota</taxon>
        <taxon>Polyangia</taxon>
        <taxon>Nannocystales</taxon>
        <taxon>Nannocystaceae</taxon>
        <taxon>Nannocystis</taxon>
    </lineage>
</organism>
<dbReference type="InterPro" id="IPR043543">
    <property type="entry name" value="PAPPA/PAPPA2"/>
</dbReference>
<dbReference type="AlphaFoldDB" id="A0A1I2EKQ4"/>
<protein>
    <submittedName>
        <fullName evidence="4">Myxococcus cysteine-rich repeat-containing protein</fullName>
    </submittedName>
</protein>